<protein>
    <submittedName>
        <fullName evidence="3">IS110 family transposase</fullName>
    </submittedName>
</protein>
<evidence type="ECO:0000313" key="4">
    <source>
        <dbReference type="Proteomes" id="UP000323560"/>
    </source>
</evidence>
<dbReference type="GO" id="GO:0003677">
    <property type="term" value="F:DNA binding"/>
    <property type="evidence" value="ECO:0007669"/>
    <property type="project" value="InterPro"/>
</dbReference>
<dbReference type="Pfam" id="PF01548">
    <property type="entry name" value="DEDD_Tnp_IS110"/>
    <property type="match status" value="1"/>
</dbReference>
<reference evidence="3 4" key="1">
    <citation type="submission" date="2019-08" db="EMBL/GenBank/DDBJ databases">
        <title>Gluconobacter frateurii HD924 genome.</title>
        <authorList>
            <person name="Liu Y."/>
            <person name="Zhang P."/>
        </authorList>
    </citation>
    <scope>NUCLEOTIDE SEQUENCE [LARGE SCALE GENOMIC DNA]</scope>
    <source>
        <strain evidence="3 4">HD924</strain>
    </source>
</reference>
<proteinExistence type="predicted"/>
<dbReference type="GO" id="GO:0004803">
    <property type="term" value="F:transposase activity"/>
    <property type="evidence" value="ECO:0007669"/>
    <property type="project" value="InterPro"/>
</dbReference>
<dbReference type="Proteomes" id="UP000323560">
    <property type="component" value="Chromosome"/>
</dbReference>
<organism evidence="3 4">
    <name type="scientific">Gluconobacter thailandicus</name>
    <dbReference type="NCBI Taxonomy" id="257438"/>
    <lineage>
        <taxon>Bacteria</taxon>
        <taxon>Pseudomonadati</taxon>
        <taxon>Pseudomonadota</taxon>
        <taxon>Alphaproteobacteria</taxon>
        <taxon>Acetobacterales</taxon>
        <taxon>Acetobacteraceae</taxon>
        <taxon>Gluconobacter</taxon>
    </lineage>
</organism>
<evidence type="ECO:0000313" key="3">
    <source>
        <dbReference type="EMBL" id="QEH97167.1"/>
    </source>
</evidence>
<accession>A0AAP9EVN1</accession>
<dbReference type="InterPro" id="IPR002525">
    <property type="entry name" value="Transp_IS110-like_N"/>
</dbReference>
<dbReference type="AlphaFoldDB" id="A0AAP9EVN1"/>
<name>A0AAP9EVN1_GLUTH</name>
<evidence type="ECO:0000256" key="1">
    <source>
        <dbReference type="SAM" id="MobiDB-lite"/>
    </source>
</evidence>
<evidence type="ECO:0000259" key="2">
    <source>
        <dbReference type="Pfam" id="PF01548"/>
    </source>
</evidence>
<gene>
    <name evidence="3" type="ORF">FXF46_13615</name>
</gene>
<sequence length="111" mass="12244">MDRDTRPRRPRRLRSTSGCDDILIATLAERTHPFSRVNPRQAREFARATGVLAKTDRVDARILAQMGAALDLPVTRPVQPGPCNIGRFPASPQAVGRHAQGREVAAAQRRP</sequence>
<dbReference type="KEGG" id="gti:FXF46_13615"/>
<feature type="region of interest" description="Disordered" evidence="1">
    <location>
        <begin position="83"/>
        <end position="111"/>
    </location>
</feature>
<dbReference type="RefSeq" id="WP_148620860.1">
    <property type="nucleotide sequence ID" value="NZ_CP043043.1"/>
</dbReference>
<feature type="domain" description="Transposase IS110-like N-terminal" evidence="2">
    <location>
        <begin position="15"/>
        <end position="72"/>
    </location>
</feature>
<dbReference type="GO" id="GO:0006313">
    <property type="term" value="P:DNA transposition"/>
    <property type="evidence" value="ECO:0007669"/>
    <property type="project" value="InterPro"/>
</dbReference>
<dbReference type="EMBL" id="CP043043">
    <property type="protein sequence ID" value="QEH97167.1"/>
    <property type="molecule type" value="Genomic_DNA"/>
</dbReference>